<protein>
    <submittedName>
        <fullName evidence="2">Ser/Thr protein phosphatase family protein</fullName>
    </submittedName>
</protein>
<dbReference type="AlphaFoldDB" id="A0A4P9ZRN7"/>
<organism evidence="2 3">
    <name type="scientific">Dimargaris cristalligena</name>
    <dbReference type="NCBI Taxonomy" id="215637"/>
    <lineage>
        <taxon>Eukaryota</taxon>
        <taxon>Fungi</taxon>
        <taxon>Fungi incertae sedis</taxon>
        <taxon>Zoopagomycota</taxon>
        <taxon>Kickxellomycotina</taxon>
        <taxon>Dimargaritomycetes</taxon>
        <taxon>Dimargaritales</taxon>
        <taxon>Dimargaritaceae</taxon>
        <taxon>Dimargaris</taxon>
    </lineage>
</organism>
<dbReference type="GO" id="GO:0000298">
    <property type="term" value="F:endopolyphosphatase activity"/>
    <property type="evidence" value="ECO:0007669"/>
    <property type="project" value="TreeGrafter"/>
</dbReference>
<dbReference type="Pfam" id="PF00149">
    <property type="entry name" value="Metallophos"/>
    <property type="match status" value="1"/>
</dbReference>
<evidence type="ECO:0000259" key="1">
    <source>
        <dbReference type="Pfam" id="PF00149"/>
    </source>
</evidence>
<name>A0A4P9ZRN7_9FUNG</name>
<dbReference type="InterPro" id="IPR004843">
    <property type="entry name" value="Calcineurin-like_PHP"/>
</dbReference>
<sequence>KLAIIGDVHGCIKELNALIAEIGKEVAGKVHYIFVGDLVAKGPQSAEVVAKAIELRASCIRGNHDQRVISSQYLLGQDESADTLGTAMPDGLDIKEQHQELAKSLSSDALDYLRKCPLAIKLPAEFKGTVVHAGVNPTRSLKDQASVDLMTMRNMDGSKAVENTKDGAPWFEEWDQAVASGSMGADFKGFEKIYYGHAAGRGLQVHGNSVGLDSACVTGGKLTAAILPGDKLVSVPCKAY</sequence>
<dbReference type="InterPro" id="IPR050126">
    <property type="entry name" value="Ap4A_hydrolase"/>
</dbReference>
<dbReference type="PANTHER" id="PTHR42850:SF4">
    <property type="entry name" value="ZINC-DEPENDENT ENDOPOLYPHOSPHATASE"/>
    <property type="match status" value="1"/>
</dbReference>
<feature type="domain" description="Calcineurin-like phosphoesterase" evidence="1">
    <location>
        <begin position="1"/>
        <end position="176"/>
    </location>
</feature>
<dbReference type="Proteomes" id="UP000268162">
    <property type="component" value="Unassembled WGS sequence"/>
</dbReference>
<feature type="non-terminal residue" evidence="2">
    <location>
        <position position="1"/>
    </location>
</feature>
<proteinExistence type="predicted"/>
<accession>A0A4P9ZRN7</accession>
<dbReference type="CDD" id="cd00144">
    <property type="entry name" value="MPP_PPP_family"/>
    <property type="match status" value="1"/>
</dbReference>
<dbReference type="EMBL" id="ML002874">
    <property type="protein sequence ID" value="RKP35421.1"/>
    <property type="molecule type" value="Genomic_DNA"/>
</dbReference>
<dbReference type="STRING" id="215637.A0A4P9ZRN7"/>
<dbReference type="PRINTS" id="PR00114">
    <property type="entry name" value="STPHPHTASE"/>
</dbReference>
<dbReference type="SUPFAM" id="SSF56300">
    <property type="entry name" value="Metallo-dependent phosphatases"/>
    <property type="match status" value="1"/>
</dbReference>
<dbReference type="InterPro" id="IPR029052">
    <property type="entry name" value="Metallo-depent_PP-like"/>
</dbReference>
<dbReference type="InterPro" id="IPR006186">
    <property type="entry name" value="Ser/Thr-sp_prot-phosphatase"/>
</dbReference>
<evidence type="ECO:0000313" key="2">
    <source>
        <dbReference type="EMBL" id="RKP35421.1"/>
    </source>
</evidence>
<evidence type="ECO:0000313" key="3">
    <source>
        <dbReference type="Proteomes" id="UP000268162"/>
    </source>
</evidence>
<feature type="non-terminal residue" evidence="2">
    <location>
        <position position="240"/>
    </location>
</feature>
<dbReference type="GO" id="GO:0005737">
    <property type="term" value="C:cytoplasm"/>
    <property type="evidence" value="ECO:0007669"/>
    <property type="project" value="TreeGrafter"/>
</dbReference>
<dbReference type="GO" id="GO:0016791">
    <property type="term" value="F:phosphatase activity"/>
    <property type="evidence" value="ECO:0007669"/>
    <property type="project" value="TreeGrafter"/>
</dbReference>
<gene>
    <name evidence="2" type="ORF">BJ085DRAFT_1356</name>
</gene>
<keyword evidence="3" id="KW-1185">Reference proteome</keyword>
<dbReference type="PANTHER" id="PTHR42850">
    <property type="entry name" value="METALLOPHOSPHOESTERASE"/>
    <property type="match status" value="1"/>
</dbReference>
<reference evidence="3" key="1">
    <citation type="journal article" date="2018" name="Nat. Microbiol.">
        <title>Leveraging single-cell genomics to expand the fungal tree of life.</title>
        <authorList>
            <person name="Ahrendt S.R."/>
            <person name="Quandt C.A."/>
            <person name="Ciobanu D."/>
            <person name="Clum A."/>
            <person name="Salamov A."/>
            <person name="Andreopoulos B."/>
            <person name="Cheng J.F."/>
            <person name="Woyke T."/>
            <person name="Pelin A."/>
            <person name="Henrissat B."/>
            <person name="Reynolds N.K."/>
            <person name="Benny G.L."/>
            <person name="Smith M.E."/>
            <person name="James T.Y."/>
            <person name="Grigoriev I.V."/>
        </authorList>
    </citation>
    <scope>NUCLEOTIDE SEQUENCE [LARGE SCALE GENOMIC DNA]</scope>
    <source>
        <strain evidence="3">RSA 468</strain>
    </source>
</reference>
<dbReference type="GO" id="GO:0006798">
    <property type="term" value="P:polyphosphate catabolic process"/>
    <property type="evidence" value="ECO:0007669"/>
    <property type="project" value="TreeGrafter"/>
</dbReference>
<dbReference type="Gene3D" id="3.60.21.10">
    <property type="match status" value="1"/>
</dbReference>